<protein>
    <submittedName>
        <fullName evidence="2">Uncharacterized protein</fullName>
    </submittedName>
</protein>
<name>A0ABP0TB31_9BRYO</name>
<organism evidence="2 3">
    <name type="scientific">Sphagnum troendelagicum</name>
    <dbReference type="NCBI Taxonomy" id="128251"/>
    <lineage>
        <taxon>Eukaryota</taxon>
        <taxon>Viridiplantae</taxon>
        <taxon>Streptophyta</taxon>
        <taxon>Embryophyta</taxon>
        <taxon>Bryophyta</taxon>
        <taxon>Sphagnophytina</taxon>
        <taxon>Sphagnopsida</taxon>
        <taxon>Sphagnales</taxon>
        <taxon>Sphagnaceae</taxon>
        <taxon>Sphagnum</taxon>
    </lineage>
</organism>
<evidence type="ECO:0000313" key="3">
    <source>
        <dbReference type="Proteomes" id="UP001497512"/>
    </source>
</evidence>
<dbReference type="Proteomes" id="UP001497512">
    <property type="component" value="Chromosome 1"/>
</dbReference>
<sequence length="149" mass="16581">MGSLMAGWSSNPLDAEAAMNRSKSSLTNEEIEAFWRSREKAMEEHLKDAAAQKLSTKDRFKQFDTVGEQSGTGSTPIPIQGEQVVVEESNLPIAASPDWWTRSNWAFLNEPPESHTDARHKYTPQFDVATKASHSDHIYTFQAGSSPIL</sequence>
<accession>A0ABP0TB31</accession>
<keyword evidence="3" id="KW-1185">Reference proteome</keyword>
<evidence type="ECO:0000256" key="1">
    <source>
        <dbReference type="SAM" id="MobiDB-lite"/>
    </source>
</evidence>
<dbReference type="EMBL" id="OZ019893">
    <property type="protein sequence ID" value="CAK9191431.1"/>
    <property type="molecule type" value="Genomic_DNA"/>
</dbReference>
<gene>
    <name evidence="2" type="ORF">CSSPTR1EN2_LOCUS1387</name>
</gene>
<proteinExistence type="predicted"/>
<feature type="region of interest" description="Disordered" evidence="1">
    <location>
        <begin position="1"/>
        <end position="28"/>
    </location>
</feature>
<reference evidence="2 3" key="1">
    <citation type="submission" date="2024-02" db="EMBL/GenBank/DDBJ databases">
        <authorList>
            <consortium name="ELIXIR-Norway"/>
            <consortium name="Elixir Norway"/>
        </authorList>
    </citation>
    <scope>NUCLEOTIDE SEQUENCE [LARGE SCALE GENOMIC DNA]</scope>
</reference>
<dbReference type="PANTHER" id="PTHR33872">
    <property type="entry name" value="DNA POLYMERASE EPSILON CATALYTIC SUBUNIT A"/>
    <property type="match status" value="1"/>
</dbReference>
<evidence type="ECO:0000313" key="2">
    <source>
        <dbReference type="EMBL" id="CAK9191431.1"/>
    </source>
</evidence>
<dbReference type="PANTHER" id="PTHR33872:SF2">
    <property type="entry name" value="DNA POLYMERASE EPSILON CATALYTIC SUBUNIT A"/>
    <property type="match status" value="1"/>
</dbReference>